<dbReference type="SUPFAM" id="SSF54695">
    <property type="entry name" value="POZ domain"/>
    <property type="match status" value="1"/>
</dbReference>
<dbReference type="Pfam" id="PF00651">
    <property type="entry name" value="BTB"/>
    <property type="match status" value="1"/>
</dbReference>
<dbReference type="AlphaFoldDB" id="A0A397VH71"/>
<dbReference type="InterPro" id="IPR011333">
    <property type="entry name" value="SKP1/BTB/POZ_sf"/>
</dbReference>
<evidence type="ECO:0000313" key="3">
    <source>
        <dbReference type="Proteomes" id="UP000266673"/>
    </source>
</evidence>
<protein>
    <recommendedName>
        <fullName evidence="1">BTB domain-containing protein</fullName>
    </recommendedName>
</protein>
<organism evidence="2 3">
    <name type="scientific">Gigaspora rosea</name>
    <dbReference type="NCBI Taxonomy" id="44941"/>
    <lineage>
        <taxon>Eukaryota</taxon>
        <taxon>Fungi</taxon>
        <taxon>Fungi incertae sedis</taxon>
        <taxon>Mucoromycota</taxon>
        <taxon>Glomeromycotina</taxon>
        <taxon>Glomeromycetes</taxon>
        <taxon>Diversisporales</taxon>
        <taxon>Gigasporaceae</taxon>
        <taxon>Gigaspora</taxon>
    </lineage>
</organism>
<feature type="domain" description="BTB" evidence="1">
    <location>
        <begin position="23"/>
        <end position="100"/>
    </location>
</feature>
<dbReference type="EMBL" id="QKWP01000339">
    <property type="protein sequence ID" value="RIB21824.1"/>
    <property type="molecule type" value="Genomic_DNA"/>
</dbReference>
<keyword evidence="3" id="KW-1185">Reference proteome</keyword>
<dbReference type="InterPro" id="IPR000210">
    <property type="entry name" value="BTB/POZ_dom"/>
</dbReference>
<name>A0A397VH71_9GLOM</name>
<dbReference type="Proteomes" id="UP000266673">
    <property type="component" value="Unassembled WGS sequence"/>
</dbReference>
<evidence type="ECO:0000313" key="2">
    <source>
        <dbReference type="EMBL" id="RIB21824.1"/>
    </source>
</evidence>
<reference evidence="2 3" key="1">
    <citation type="submission" date="2018-06" db="EMBL/GenBank/DDBJ databases">
        <title>Comparative genomics reveals the genomic features of Rhizophagus irregularis, R. cerebriforme, R. diaphanum and Gigaspora rosea, and their symbiotic lifestyle signature.</title>
        <authorList>
            <person name="Morin E."/>
            <person name="San Clemente H."/>
            <person name="Chen E.C.H."/>
            <person name="De La Providencia I."/>
            <person name="Hainaut M."/>
            <person name="Kuo A."/>
            <person name="Kohler A."/>
            <person name="Murat C."/>
            <person name="Tang N."/>
            <person name="Roy S."/>
            <person name="Loubradou J."/>
            <person name="Henrissat B."/>
            <person name="Grigoriev I.V."/>
            <person name="Corradi N."/>
            <person name="Roux C."/>
            <person name="Martin F.M."/>
        </authorList>
    </citation>
    <scope>NUCLEOTIDE SEQUENCE [LARGE SCALE GENOMIC DNA]</scope>
    <source>
        <strain evidence="2 3">DAOM 194757</strain>
    </source>
</reference>
<dbReference type="InterPro" id="IPR052407">
    <property type="entry name" value="BTB_POZ_domain_cont_9"/>
</dbReference>
<dbReference type="Gene3D" id="3.30.710.10">
    <property type="entry name" value="Potassium Channel Kv1.1, Chain A"/>
    <property type="match status" value="1"/>
</dbReference>
<dbReference type="PANTHER" id="PTHR46306:SF1">
    <property type="entry name" value="BTB_POZ DOMAIN-CONTAINING PROTEIN 9"/>
    <property type="match status" value="1"/>
</dbReference>
<gene>
    <name evidence="2" type="ORF">C2G38_2243678</name>
</gene>
<dbReference type="PROSITE" id="PS50097">
    <property type="entry name" value="BTB"/>
    <property type="match status" value="1"/>
</dbReference>
<dbReference type="CDD" id="cd18186">
    <property type="entry name" value="BTB_POZ_ZBTB_KLHL-like"/>
    <property type="match status" value="1"/>
</dbReference>
<dbReference type="PANTHER" id="PTHR46306">
    <property type="entry name" value="BTB/POZ DOMAIN-CONTAINING PROTEIN 9"/>
    <property type="match status" value="1"/>
</dbReference>
<comment type="caution">
    <text evidence="2">The sequence shown here is derived from an EMBL/GenBank/DDBJ whole genome shotgun (WGS) entry which is preliminary data.</text>
</comment>
<proteinExistence type="predicted"/>
<evidence type="ECO:0000259" key="1">
    <source>
        <dbReference type="PROSITE" id="PS50097"/>
    </source>
</evidence>
<accession>A0A397VH71</accession>
<dbReference type="GO" id="GO:0005737">
    <property type="term" value="C:cytoplasm"/>
    <property type="evidence" value="ECO:0007669"/>
    <property type="project" value="TreeGrafter"/>
</dbReference>
<sequence>MAIKLFEKLSNNFLEFLNDDEDFNVIISVGESPNAKNFRAHSAVLRHRSLYFRNELANINRDKNNIKTVNLKHITIQQFEIISSNYIILYIYGGIISLENVDTSVIFNLMVITCEFLFEELTKRLETYLIEAKASWLRLHFSEVFQKSFQNNKFQELQNWCNDIIVKHPEKFFESEDFTSIQENA</sequence>